<accession>A0A3D2X104</accession>
<evidence type="ECO:0000259" key="3">
    <source>
        <dbReference type="Pfam" id="PF13007"/>
    </source>
</evidence>
<dbReference type="InterPro" id="IPR024463">
    <property type="entry name" value="Transposase_TnpC_homeodom"/>
</dbReference>
<feature type="domain" description="Transposase IS66 zinc-finger binding" evidence="2">
    <location>
        <begin position="138"/>
        <end position="182"/>
    </location>
</feature>
<dbReference type="AlphaFoldDB" id="A0A3D2X104"/>
<evidence type="ECO:0000259" key="2">
    <source>
        <dbReference type="Pfam" id="PF13005"/>
    </source>
</evidence>
<dbReference type="Pfam" id="PF03050">
    <property type="entry name" value="DDE_Tnp_IS66"/>
    <property type="match status" value="1"/>
</dbReference>
<comment type="caution">
    <text evidence="4">The sequence shown here is derived from an EMBL/GenBank/DDBJ whole genome shotgun (WGS) entry which is preliminary data.</text>
</comment>
<evidence type="ECO:0000259" key="1">
    <source>
        <dbReference type="Pfam" id="PF03050"/>
    </source>
</evidence>
<dbReference type="Pfam" id="PF13007">
    <property type="entry name" value="LZ_Tnp_IS66"/>
    <property type="match status" value="1"/>
</dbReference>
<dbReference type="InterPro" id="IPR052344">
    <property type="entry name" value="Transposase-related"/>
</dbReference>
<dbReference type="Pfam" id="PF13005">
    <property type="entry name" value="zf-IS66"/>
    <property type="match status" value="1"/>
</dbReference>
<organism evidence="4 5">
    <name type="scientific">Lachnoclostridium phytofermentans</name>
    <dbReference type="NCBI Taxonomy" id="66219"/>
    <lineage>
        <taxon>Bacteria</taxon>
        <taxon>Bacillati</taxon>
        <taxon>Bacillota</taxon>
        <taxon>Clostridia</taxon>
        <taxon>Lachnospirales</taxon>
        <taxon>Lachnospiraceae</taxon>
    </lineage>
</organism>
<dbReference type="InterPro" id="IPR004291">
    <property type="entry name" value="Transposase_IS66_central"/>
</dbReference>
<sequence length="547" mass="63571">MNTSARDLQFRELKDTISQLNITIGSQNKLIVSLQESVTAANAREEEHLRNETALREQIEYLTKKLFGASSEKRTDLIDGQLDLFDEAEQCNTDSATQIVPEQETIVREHTRKPKTTLEEKLKGIPVKKVRIPLSEEESICPYCNTPLEVLGEEVVRRELEYIPASVKVIEYVSVTYICPRCNKEDDEAYIVKTKAPKGLMKHSLASPSSVAWAMYQKYANGMPLYRQEKDWSQYGIELSRTTLANWIIYCADKYFSPMYEYFHRQLLKRQFLMADETTVQVLNEPERRPQSKSYMWLYRSGEDGLPTIILYGYTPTRAGDNAGDFLASFEGYLETDGYQGYNKVPNIKRCCCWAHVRRYFIDAVPKGKEYDYSNPAVQGVQFCNKLFQYEDSYKKKGYSYEKRKEIRLEQEKPVLDAFWSWLDNQHPVRNSRLDKAVNYVQNRRQFLEMYLEDGRCSFSNNLSENAIRPFTIGRKNWLFSDSTDGANASATVYSIVEMAKAHNLNIYKYLVYLLEHRPEAKLSDKKLEQMAPWSQEVIDACNNKVE</sequence>
<feature type="domain" description="Transposase TnpC homeodomain" evidence="3">
    <location>
        <begin position="55"/>
        <end position="115"/>
    </location>
</feature>
<name>A0A3D2X104_9FIRM</name>
<gene>
    <name evidence="4" type="ORF">DHW61_00145</name>
</gene>
<dbReference type="NCBIfam" id="NF033517">
    <property type="entry name" value="transpos_IS66"/>
    <property type="match status" value="1"/>
</dbReference>
<evidence type="ECO:0000313" key="5">
    <source>
        <dbReference type="Proteomes" id="UP000262969"/>
    </source>
</evidence>
<dbReference type="Proteomes" id="UP000262969">
    <property type="component" value="Unassembled WGS sequence"/>
</dbReference>
<proteinExistence type="predicted"/>
<feature type="domain" description="Transposase IS66 central" evidence="1">
    <location>
        <begin position="203"/>
        <end position="488"/>
    </location>
</feature>
<dbReference type="InterPro" id="IPR024474">
    <property type="entry name" value="Znf_dom_IS66"/>
</dbReference>
<protein>
    <submittedName>
        <fullName evidence="4">IS66 family transposase</fullName>
    </submittedName>
</protein>
<dbReference type="PANTHER" id="PTHR33678">
    <property type="entry name" value="BLL1576 PROTEIN"/>
    <property type="match status" value="1"/>
</dbReference>
<dbReference type="EMBL" id="DPVV01000006">
    <property type="protein sequence ID" value="HCL00830.1"/>
    <property type="molecule type" value="Genomic_DNA"/>
</dbReference>
<evidence type="ECO:0000313" key="4">
    <source>
        <dbReference type="EMBL" id="HCL00830.1"/>
    </source>
</evidence>
<reference evidence="4 5" key="1">
    <citation type="journal article" date="2018" name="Nat. Biotechnol.">
        <title>A standardized bacterial taxonomy based on genome phylogeny substantially revises the tree of life.</title>
        <authorList>
            <person name="Parks D.H."/>
            <person name="Chuvochina M."/>
            <person name="Waite D.W."/>
            <person name="Rinke C."/>
            <person name="Skarshewski A."/>
            <person name="Chaumeil P.A."/>
            <person name="Hugenholtz P."/>
        </authorList>
    </citation>
    <scope>NUCLEOTIDE SEQUENCE [LARGE SCALE GENOMIC DNA]</scope>
    <source>
        <strain evidence="4">UBA11728</strain>
    </source>
</reference>